<dbReference type="GO" id="GO:0003755">
    <property type="term" value="F:peptidyl-prolyl cis-trans isomerase activity"/>
    <property type="evidence" value="ECO:0007669"/>
    <property type="project" value="InterPro"/>
</dbReference>
<dbReference type="AlphaFoldDB" id="A0AAV5DBN7"/>
<dbReference type="PANTHER" id="PTHR47414">
    <property type="entry name" value="PEPTIDYL-PROLYL CIS-TRANS ISOMERASE FKBP20-2, CHLOROPLASTIC"/>
    <property type="match status" value="1"/>
</dbReference>
<keyword evidence="4" id="KW-1185">Reference proteome</keyword>
<comment type="caution">
    <text evidence="3">The sequence shown here is derived from an EMBL/GenBank/DDBJ whole genome shotgun (WGS) entry which is preliminary data.</text>
</comment>
<evidence type="ECO:0000313" key="3">
    <source>
        <dbReference type="EMBL" id="GJN07405.1"/>
    </source>
</evidence>
<reference evidence="3" key="2">
    <citation type="submission" date="2021-12" db="EMBL/GenBank/DDBJ databases">
        <title>Resequencing data analysis of finger millet.</title>
        <authorList>
            <person name="Hatakeyama M."/>
            <person name="Aluri S."/>
            <person name="Balachadran M.T."/>
            <person name="Sivarajan S.R."/>
            <person name="Poveda L."/>
            <person name="Shimizu-Inatsugi R."/>
            <person name="Schlapbach R."/>
            <person name="Sreeman S.M."/>
            <person name="Shimizu K.K."/>
        </authorList>
    </citation>
    <scope>NUCLEOTIDE SEQUENCE</scope>
</reference>
<proteinExistence type="predicted"/>
<sequence>MELMPSSRSFLSCNRLVAPSRPALEGPRHKGQRRIVCVFGGERGGHNCKRKVEVEEMIRRRAALAFLLASPALRLLEQNKKIQAANRAPDDFPNFIREESSNVKLGANIRATECYSGFQVKVVTSDSYITRDSGLMYEDIKIGTGNSPKDGQQVLPPRHCKLFMYIDTSGFEEGIRDMKPGGKRRIIIPPELGPPVSHFLC</sequence>
<evidence type="ECO:0000259" key="2">
    <source>
        <dbReference type="Pfam" id="PF00254"/>
    </source>
</evidence>
<dbReference type="InterPro" id="IPR046357">
    <property type="entry name" value="PPIase_dom_sf"/>
</dbReference>
<evidence type="ECO:0000256" key="1">
    <source>
        <dbReference type="ARBA" id="ARBA00029569"/>
    </source>
</evidence>
<name>A0AAV5DBN7_ELECO</name>
<dbReference type="InterPro" id="IPR001179">
    <property type="entry name" value="PPIase_FKBP_dom"/>
</dbReference>
<feature type="domain" description="PPIase FKBP-type" evidence="2">
    <location>
        <begin position="169"/>
        <end position="193"/>
    </location>
</feature>
<dbReference type="Proteomes" id="UP001054889">
    <property type="component" value="Unassembled WGS sequence"/>
</dbReference>
<dbReference type="PANTHER" id="PTHR47414:SF1">
    <property type="entry name" value="PEPTIDYL-PROLYL CIS-TRANS ISOMERASE FKBP20-2, CHLOROPLASTIC"/>
    <property type="match status" value="1"/>
</dbReference>
<organism evidence="3 4">
    <name type="scientific">Eleusine coracana subsp. coracana</name>
    <dbReference type="NCBI Taxonomy" id="191504"/>
    <lineage>
        <taxon>Eukaryota</taxon>
        <taxon>Viridiplantae</taxon>
        <taxon>Streptophyta</taxon>
        <taxon>Embryophyta</taxon>
        <taxon>Tracheophyta</taxon>
        <taxon>Spermatophyta</taxon>
        <taxon>Magnoliopsida</taxon>
        <taxon>Liliopsida</taxon>
        <taxon>Poales</taxon>
        <taxon>Poaceae</taxon>
        <taxon>PACMAD clade</taxon>
        <taxon>Chloridoideae</taxon>
        <taxon>Cynodonteae</taxon>
        <taxon>Eleusininae</taxon>
        <taxon>Eleusine</taxon>
    </lineage>
</organism>
<dbReference type="Pfam" id="PF00254">
    <property type="entry name" value="FKBP_C"/>
    <property type="match status" value="1"/>
</dbReference>
<protein>
    <recommendedName>
        <fullName evidence="1">Rotamase</fullName>
    </recommendedName>
</protein>
<accession>A0AAV5DBN7</accession>
<reference evidence="3" key="1">
    <citation type="journal article" date="2018" name="DNA Res.">
        <title>Multiple hybrid de novo genome assembly of finger millet, an orphan allotetraploid crop.</title>
        <authorList>
            <person name="Hatakeyama M."/>
            <person name="Aluri S."/>
            <person name="Balachadran M.T."/>
            <person name="Sivarajan S.R."/>
            <person name="Patrignani A."/>
            <person name="Gruter S."/>
            <person name="Poveda L."/>
            <person name="Shimizu-Inatsugi R."/>
            <person name="Baeten J."/>
            <person name="Francoijs K.J."/>
            <person name="Nataraja K.N."/>
            <person name="Reddy Y.A.N."/>
            <person name="Phadnis S."/>
            <person name="Ravikumar R.L."/>
            <person name="Schlapbach R."/>
            <person name="Sreeman S.M."/>
            <person name="Shimizu K.K."/>
        </authorList>
    </citation>
    <scope>NUCLEOTIDE SEQUENCE</scope>
</reference>
<dbReference type="EMBL" id="BQKI01000014">
    <property type="protein sequence ID" value="GJN07405.1"/>
    <property type="molecule type" value="Genomic_DNA"/>
</dbReference>
<evidence type="ECO:0000313" key="4">
    <source>
        <dbReference type="Proteomes" id="UP001054889"/>
    </source>
</evidence>
<dbReference type="SUPFAM" id="SSF54534">
    <property type="entry name" value="FKBP-like"/>
    <property type="match status" value="1"/>
</dbReference>
<gene>
    <name evidence="3" type="primary">ga25234</name>
    <name evidence="3" type="ORF">PR202_ga25234</name>
</gene>
<dbReference type="Gene3D" id="3.10.50.40">
    <property type="match status" value="1"/>
</dbReference>
<dbReference type="InterPro" id="IPR044239">
    <property type="entry name" value="FKBP20-2-like"/>
</dbReference>